<organism evidence="1">
    <name type="scientific">marine sediment metagenome</name>
    <dbReference type="NCBI Taxonomy" id="412755"/>
    <lineage>
        <taxon>unclassified sequences</taxon>
        <taxon>metagenomes</taxon>
        <taxon>ecological metagenomes</taxon>
    </lineage>
</organism>
<dbReference type="EMBL" id="LAZR01054281">
    <property type="protein sequence ID" value="KKK78892.1"/>
    <property type="molecule type" value="Genomic_DNA"/>
</dbReference>
<name>A0A0F8YBT3_9ZZZZ</name>
<evidence type="ECO:0000313" key="1">
    <source>
        <dbReference type="EMBL" id="KKK78892.1"/>
    </source>
</evidence>
<reference evidence="1" key="1">
    <citation type="journal article" date="2015" name="Nature">
        <title>Complex archaea that bridge the gap between prokaryotes and eukaryotes.</title>
        <authorList>
            <person name="Spang A."/>
            <person name="Saw J.H."/>
            <person name="Jorgensen S.L."/>
            <person name="Zaremba-Niedzwiedzka K."/>
            <person name="Martijn J."/>
            <person name="Lind A.E."/>
            <person name="van Eijk R."/>
            <person name="Schleper C."/>
            <person name="Guy L."/>
            <person name="Ettema T.J."/>
        </authorList>
    </citation>
    <scope>NUCLEOTIDE SEQUENCE</scope>
</reference>
<dbReference type="AlphaFoldDB" id="A0A0F8YBT3"/>
<feature type="non-terminal residue" evidence="1">
    <location>
        <position position="38"/>
    </location>
</feature>
<proteinExistence type="predicted"/>
<gene>
    <name evidence="1" type="ORF">LCGC14_2839010</name>
</gene>
<protein>
    <submittedName>
        <fullName evidence="1">Uncharacterized protein</fullName>
    </submittedName>
</protein>
<comment type="caution">
    <text evidence="1">The sequence shown here is derived from an EMBL/GenBank/DDBJ whole genome shotgun (WGS) entry which is preliminary data.</text>
</comment>
<sequence length="38" mass="4462">MAKQAVAERQERKTDLVQVSLDLIDDNPWQPRQHYPQG</sequence>
<accession>A0A0F8YBT3</accession>